<dbReference type="EMBL" id="QNSA01000022">
    <property type="protein sequence ID" value="RBP68460.1"/>
    <property type="molecule type" value="Genomic_DNA"/>
</dbReference>
<evidence type="ECO:0000313" key="1">
    <source>
        <dbReference type="EMBL" id="RBP68460.1"/>
    </source>
</evidence>
<comment type="caution">
    <text evidence="2">The sequence shown here is derived from an EMBL/GenBank/DDBJ whole genome shotgun (WGS) entry which is preliminary data.</text>
</comment>
<accession>A0A368ULH8</accession>
<name>A0A368ULH8_MARNT</name>
<dbReference type="EMBL" id="QPJB01000022">
    <property type="protein sequence ID" value="RCW29569.1"/>
    <property type="molecule type" value="Genomic_DNA"/>
</dbReference>
<proteinExistence type="predicted"/>
<dbReference type="AlphaFoldDB" id="A0A368ULH8"/>
<reference evidence="2 3" key="1">
    <citation type="submission" date="2018-07" db="EMBL/GenBank/DDBJ databases">
        <title>Freshwater and sediment microbial communities from various areas in North America, analyzing microbe dynamics in response to fracking.</title>
        <authorList>
            <person name="Lamendella R."/>
        </authorList>
    </citation>
    <scope>NUCLEOTIDE SEQUENCE [LARGE SCALE GENOMIC DNA]</scope>
    <source>
        <strain evidence="2 3">114E</strain>
        <strain evidence="1 4">114E_o</strain>
    </source>
</reference>
<dbReference type="RefSeq" id="WP_022992349.1">
    <property type="nucleotide sequence ID" value="NZ_QNSA01000022.1"/>
</dbReference>
<keyword evidence="4" id="KW-1185">Reference proteome</keyword>
<sequence length="104" mass="11697">MANNWNIPDWLEKEIRARDTVCVYCGNEFTPVKVSRRSAASWEHIINDANIITRENIALCCCGCNASKGQKSLSAWLQTKYCKDRGITPENVAPVIKQAIERGL</sequence>
<dbReference type="Proteomes" id="UP000252795">
    <property type="component" value="Unassembled WGS sequence"/>
</dbReference>
<dbReference type="Proteomes" id="UP000253065">
    <property type="component" value="Unassembled WGS sequence"/>
</dbReference>
<evidence type="ECO:0000313" key="2">
    <source>
        <dbReference type="EMBL" id="RCW29569.1"/>
    </source>
</evidence>
<dbReference type="Gene3D" id="1.10.30.50">
    <property type="match status" value="1"/>
</dbReference>
<evidence type="ECO:0000313" key="3">
    <source>
        <dbReference type="Proteomes" id="UP000252795"/>
    </source>
</evidence>
<organism evidence="2 3">
    <name type="scientific">Marinobacter nauticus</name>
    <name type="common">Marinobacter hydrocarbonoclasticus</name>
    <name type="synonym">Marinobacter aquaeolei</name>
    <dbReference type="NCBI Taxonomy" id="2743"/>
    <lineage>
        <taxon>Bacteria</taxon>
        <taxon>Pseudomonadati</taxon>
        <taxon>Pseudomonadota</taxon>
        <taxon>Gammaproteobacteria</taxon>
        <taxon>Pseudomonadales</taxon>
        <taxon>Marinobacteraceae</taxon>
        <taxon>Marinobacter</taxon>
    </lineage>
</organism>
<gene>
    <name evidence="2" type="ORF">DET51_1221</name>
    <name evidence="1" type="ORF">DET64_1221</name>
</gene>
<protein>
    <recommendedName>
        <fullName evidence="5">HNH endonuclease</fullName>
    </recommendedName>
</protein>
<evidence type="ECO:0008006" key="5">
    <source>
        <dbReference type="Google" id="ProtNLM"/>
    </source>
</evidence>
<evidence type="ECO:0000313" key="4">
    <source>
        <dbReference type="Proteomes" id="UP000253065"/>
    </source>
</evidence>